<gene>
    <name evidence="3" type="ORF">FCM35_KLT11264</name>
</gene>
<dbReference type="AlphaFoldDB" id="A0A833V5K8"/>
<feature type="domain" description="TLDc" evidence="2">
    <location>
        <begin position="289"/>
        <end position="485"/>
    </location>
</feature>
<reference evidence="3" key="1">
    <citation type="submission" date="2020-01" db="EMBL/GenBank/DDBJ databases">
        <title>Genome sequence of Kobresia littledalei, the first chromosome-level genome in the family Cyperaceae.</title>
        <authorList>
            <person name="Qu G."/>
        </authorList>
    </citation>
    <scope>NUCLEOTIDE SEQUENCE</scope>
    <source>
        <strain evidence="3">C.B.Clarke</strain>
        <tissue evidence="3">Leaf</tissue>
    </source>
</reference>
<evidence type="ECO:0000259" key="2">
    <source>
        <dbReference type="PROSITE" id="PS51886"/>
    </source>
</evidence>
<dbReference type="PROSITE" id="PS51886">
    <property type="entry name" value="TLDC"/>
    <property type="match status" value="1"/>
</dbReference>
<evidence type="ECO:0000313" key="4">
    <source>
        <dbReference type="Proteomes" id="UP000623129"/>
    </source>
</evidence>
<dbReference type="PANTHER" id="PTHR23354:SF104">
    <property type="entry name" value="TLD-DOMAIN CONTAINING NUCLEOLAR PROTEIN"/>
    <property type="match status" value="1"/>
</dbReference>
<evidence type="ECO:0000313" key="3">
    <source>
        <dbReference type="EMBL" id="KAF3325107.1"/>
    </source>
</evidence>
<name>A0A833V5K8_9POAL</name>
<feature type="compositionally biased region" description="Low complexity" evidence="1">
    <location>
        <begin position="1"/>
        <end position="16"/>
    </location>
</feature>
<protein>
    <recommendedName>
        <fullName evidence="2">TLDc domain-containing protein</fullName>
    </recommendedName>
</protein>
<accession>A0A833V5K8</accession>
<dbReference type="Pfam" id="PF07534">
    <property type="entry name" value="TLD"/>
    <property type="match status" value="1"/>
</dbReference>
<dbReference type="Proteomes" id="UP000623129">
    <property type="component" value="Unassembled WGS sequence"/>
</dbReference>
<dbReference type="InterPro" id="IPR006571">
    <property type="entry name" value="TLDc_dom"/>
</dbReference>
<sequence length="540" mass="59510">MGASSSSDGSSAQSLEQQEEESLAVSTGSLHYLRASFSKLSSSDGTIPLSSLQEAFSINTSNFKSESELLQVPEKFPELLSHLGSCITSIFFKTATAGITWVDFLRGFNRCCVKTPTSQSLTRLYQLFSAMCHEAGVGKKLDFDLGEDSTGKVTGSFVPTQLVMFLWMCWVLMHSVLISRQVKVDKGILVLPDVTHLLNSALVSSGLVGDDGDIWKVDFLADDKEIPVQKLQGWVSSAVVGISHSLAQYVQQKIQLCAASEESLGESVSASDTAAGSHDTYLLTRGRAWAVSLSLRGALSNQLLNASFSGMDDDDLLYRASVDGRGLSRFWSNVEGYNGPILLLISAMVANSSEADNRTTSNKWIIGILSEQGLESRDVYFGSSAYLFAIDPIFRAFPPSGKEKNFVYCHVQPAVRVYQANPKPICVAFGGSLGNERILLDEDFARVVIRHHAVDKTYQHGPLFPNQGFLPTKAEILEVEVWGLGGESAKRQQDVYKKRESIFSEQRRKVDLKTFGWEDSPEKMMMDMVSNPNRVRREER</sequence>
<keyword evidence="4" id="KW-1185">Reference proteome</keyword>
<organism evidence="3 4">
    <name type="scientific">Carex littledalei</name>
    <dbReference type="NCBI Taxonomy" id="544730"/>
    <lineage>
        <taxon>Eukaryota</taxon>
        <taxon>Viridiplantae</taxon>
        <taxon>Streptophyta</taxon>
        <taxon>Embryophyta</taxon>
        <taxon>Tracheophyta</taxon>
        <taxon>Spermatophyta</taxon>
        <taxon>Magnoliopsida</taxon>
        <taxon>Liliopsida</taxon>
        <taxon>Poales</taxon>
        <taxon>Cyperaceae</taxon>
        <taxon>Cyperoideae</taxon>
        <taxon>Cariceae</taxon>
        <taxon>Carex</taxon>
        <taxon>Carex subgen. Euthyceras</taxon>
    </lineage>
</organism>
<proteinExistence type="predicted"/>
<dbReference type="OrthoDB" id="289228at2759"/>
<comment type="caution">
    <text evidence="3">The sequence shown here is derived from an EMBL/GenBank/DDBJ whole genome shotgun (WGS) entry which is preliminary data.</text>
</comment>
<evidence type="ECO:0000256" key="1">
    <source>
        <dbReference type="SAM" id="MobiDB-lite"/>
    </source>
</evidence>
<dbReference type="EMBL" id="SWLB01000021">
    <property type="protein sequence ID" value="KAF3325107.1"/>
    <property type="molecule type" value="Genomic_DNA"/>
</dbReference>
<dbReference type="PANTHER" id="PTHR23354">
    <property type="entry name" value="NUCLEOLAR PROTEIN 7/ESTROGEN RECEPTOR COACTIVATOR-RELATED"/>
    <property type="match status" value="1"/>
</dbReference>
<feature type="region of interest" description="Disordered" evidence="1">
    <location>
        <begin position="1"/>
        <end position="22"/>
    </location>
</feature>
<dbReference type="SMART" id="SM00584">
    <property type="entry name" value="TLDc"/>
    <property type="match status" value="1"/>
</dbReference>